<keyword evidence="1" id="KW-0732">Signal</keyword>
<dbReference type="EMBL" id="JAJNEC010000007">
    <property type="protein sequence ID" value="MCD2425882.1"/>
    <property type="molecule type" value="Genomic_DNA"/>
</dbReference>
<evidence type="ECO:0000256" key="1">
    <source>
        <dbReference type="SAM" id="SignalP"/>
    </source>
</evidence>
<proteinExistence type="predicted"/>
<gene>
    <name evidence="2" type="ORF">LQ567_24070</name>
</gene>
<feature type="chain" id="PRO_5045365508" evidence="1">
    <location>
        <begin position="20"/>
        <end position="276"/>
    </location>
</feature>
<comment type="caution">
    <text evidence="2">The sequence shown here is derived from an EMBL/GenBank/DDBJ whole genome shotgun (WGS) entry which is preliminary data.</text>
</comment>
<evidence type="ECO:0000313" key="3">
    <source>
        <dbReference type="Proteomes" id="UP001199816"/>
    </source>
</evidence>
<dbReference type="InterPro" id="IPR021314">
    <property type="entry name" value="DUF2911"/>
</dbReference>
<reference evidence="2 3" key="1">
    <citation type="submission" date="2021-11" db="EMBL/GenBank/DDBJ databases">
        <title>Genomic of Niabella pedocola.</title>
        <authorList>
            <person name="Wu T."/>
        </authorList>
    </citation>
    <scope>NUCLEOTIDE SEQUENCE [LARGE SCALE GENOMIC DNA]</scope>
    <source>
        <strain evidence="2 3">JCM 31011</strain>
    </source>
</reference>
<dbReference type="Pfam" id="PF11138">
    <property type="entry name" value="DUF2911"/>
    <property type="match status" value="1"/>
</dbReference>
<dbReference type="RefSeq" id="WP_231008469.1">
    <property type="nucleotide sequence ID" value="NZ_JAJNEC010000007.1"/>
</dbReference>
<dbReference type="Gene3D" id="1.25.40.10">
    <property type="entry name" value="Tetratricopeptide repeat domain"/>
    <property type="match status" value="1"/>
</dbReference>
<dbReference type="SUPFAM" id="SSF48452">
    <property type="entry name" value="TPR-like"/>
    <property type="match status" value="1"/>
</dbReference>
<organism evidence="2 3">
    <name type="scientific">Niabella pedocola</name>
    <dbReference type="NCBI Taxonomy" id="1752077"/>
    <lineage>
        <taxon>Bacteria</taxon>
        <taxon>Pseudomonadati</taxon>
        <taxon>Bacteroidota</taxon>
        <taxon>Chitinophagia</taxon>
        <taxon>Chitinophagales</taxon>
        <taxon>Chitinophagaceae</taxon>
        <taxon>Niabella</taxon>
    </lineage>
</organism>
<protein>
    <submittedName>
        <fullName evidence="2">DUF2911 domain-containing protein</fullName>
    </submittedName>
</protein>
<dbReference type="Proteomes" id="UP001199816">
    <property type="component" value="Unassembled WGS sequence"/>
</dbReference>
<keyword evidence="3" id="KW-1185">Reference proteome</keyword>
<feature type="signal peptide" evidence="1">
    <location>
        <begin position="1"/>
        <end position="19"/>
    </location>
</feature>
<dbReference type="InterPro" id="IPR011990">
    <property type="entry name" value="TPR-like_helical_dom_sf"/>
</dbReference>
<sequence length="276" mass="30130">MKRIFLSFLLAGALCSVQAQVKFPAASPAQTIKQDFGLGTIEWSYSRPSLKGRQLYTDLAPAGKLWRTGANGSTTLTISDEVIIGGKTIPAGKYGLLTIPDRKSWTVILTKQTDVTSDPTAYKTADDVVRVSVAPVTTKNNTETFTIQLANITPTTAELQLSWGNVLVPVPVKTDIDGRIMASIDASMQSDKPAYFPAATYYLENNKDLNKAIDWFAKAAAAQPKAYWIQYQYAKALAKAGRKKDARAAAEASMQLAKENNNDDYVRNNQKLIATL</sequence>
<evidence type="ECO:0000313" key="2">
    <source>
        <dbReference type="EMBL" id="MCD2425882.1"/>
    </source>
</evidence>
<name>A0ABS8Q019_9BACT</name>
<accession>A0ABS8Q019</accession>